<sequence>MVTVLSSYDIQTYATPQINPLPPVLAPTPTLIEIHVNNLVKLRLQTHQGNVESNYPTFAFPDIQYDFTIPLQYLPFFASWDPYVFNQLSSMGFNLELCNSIKERIISSLSGLIIEYGESLGFQVIVDLKITTTMELISAQSINDMMMDMLAIDGVVIVEDGGGVDETVEAMRMRMRTRRGVSKATIDRLKKVVEFNGEGDNEECTTCAVCLEEFREGTELTSMPCSHLFHHRCIKPWLESHNSCPMCRCVVPE</sequence>
<keyword evidence="2" id="KW-1185">Reference proteome</keyword>
<proteinExistence type="predicted"/>
<name>A0ACC0GDN7_9ERIC</name>
<organism evidence="1 2">
    <name type="scientific">Camellia lanceoleosa</name>
    <dbReference type="NCBI Taxonomy" id="1840588"/>
    <lineage>
        <taxon>Eukaryota</taxon>
        <taxon>Viridiplantae</taxon>
        <taxon>Streptophyta</taxon>
        <taxon>Embryophyta</taxon>
        <taxon>Tracheophyta</taxon>
        <taxon>Spermatophyta</taxon>
        <taxon>Magnoliopsida</taxon>
        <taxon>eudicotyledons</taxon>
        <taxon>Gunneridae</taxon>
        <taxon>Pentapetalae</taxon>
        <taxon>asterids</taxon>
        <taxon>Ericales</taxon>
        <taxon>Theaceae</taxon>
        <taxon>Camellia</taxon>
    </lineage>
</organism>
<gene>
    <name evidence="1" type="ORF">LOK49_LG10G02717</name>
</gene>
<dbReference type="EMBL" id="CM045767">
    <property type="protein sequence ID" value="KAI7998663.1"/>
    <property type="molecule type" value="Genomic_DNA"/>
</dbReference>
<comment type="caution">
    <text evidence="1">The sequence shown here is derived from an EMBL/GenBank/DDBJ whole genome shotgun (WGS) entry which is preliminary data.</text>
</comment>
<protein>
    <submittedName>
        <fullName evidence="1">E3 ubiquitin-protein ligase RING1</fullName>
    </submittedName>
</protein>
<evidence type="ECO:0000313" key="1">
    <source>
        <dbReference type="EMBL" id="KAI7998663.1"/>
    </source>
</evidence>
<accession>A0ACC0GDN7</accession>
<dbReference type="Proteomes" id="UP001060215">
    <property type="component" value="Chromosome 10"/>
</dbReference>
<reference evidence="1 2" key="1">
    <citation type="journal article" date="2022" name="Plant J.">
        <title>Chromosome-level genome of Camellia lanceoleosa provides a valuable resource for understanding genome evolution and self-incompatibility.</title>
        <authorList>
            <person name="Gong W."/>
            <person name="Xiao S."/>
            <person name="Wang L."/>
            <person name="Liao Z."/>
            <person name="Chang Y."/>
            <person name="Mo W."/>
            <person name="Hu G."/>
            <person name="Li W."/>
            <person name="Zhao G."/>
            <person name="Zhu H."/>
            <person name="Hu X."/>
            <person name="Ji K."/>
            <person name="Xiang X."/>
            <person name="Song Q."/>
            <person name="Yuan D."/>
            <person name="Jin S."/>
            <person name="Zhang L."/>
        </authorList>
    </citation>
    <scope>NUCLEOTIDE SEQUENCE [LARGE SCALE GENOMIC DNA]</scope>
    <source>
        <strain evidence="1">SQ_2022a</strain>
    </source>
</reference>
<evidence type="ECO:0000313" key="2">
    <source>
        <dbReference type="Proteomes" id="UP001060215"/>
    </source>
</evidence>